<keyword evidence="11 15" id="KW-0234">DNA repair</keyword>
<feature type="binding site" evidence="15">
    <location>
        <begin position="83"/>
        <end position="84"/>
    </location>
    <ligand>
        <name>NAD(+)</name>
        <dbReference type="ChEBI" id="CHEBI:57540"/>
    </ligand>
</feature>
<dbReference type="InterPro" id="IPR001679">
    <property type="entry name" value="DNA_ligase"/>
</dbReference>
<evidence type="ECO:0000256" key="2">
    <source>
        <dbReference type="ARBA" id="ARBA00012722"/>
    </source>
</evidence>
<keyword evidence="8 15" id="KW-0862">Zinc</keyword>
<dbReference type="NCBIfam" id="NF005932">
    <property type="entry name" value="PRK07956.1"/>
    <property type="match status" value="1"/>
</dbReference>
<keyword evidence="19" id="KW-1185">Reference proteome</keyword>
<dbReference type="Gene3D" id="1.10.287.610">
    <property type="entry name" value="Helix hairpin bin"/>
    <property type="match status" value="1"/>
</dbReference>
<dbReference type="Gene3D" id="2.40.50.140">
    <property type="entry name" value="Nucleic acid-binding proteins"/>
    <property type="match status" value="1"/>
</dbReference>
<evidence type="ECO:0000256" key="4">
    <source>
        <dbReference type="ARBA" id="ARBA00022598"/>
    </source>
</evidence>
<dbReference type="InterPro" id="IPR012340">
    <property type="entry name" value="NA-bd_OB-fold"/>
</dbReference>
<evidence type="ECO:0000256" key="11">
    <source>
        <dbReference type="ARBA" id="ARBA00023204"/>
    </source>
</evidence>
<dbReference type="PANTHER" id="PTHR23389">
    <property type="entry name" value="CHROMOSOME TRANSMISSION FIDELITY FACTOR 18"/>
    <property type="match status" value="1"/>
</dbReference>
<evidence type="ECO:0000256" key="10">
    <source>
        <dbReference type="ARBA" id="ARBA00023027"/>
    </source>
</evidence>
<dbReference type="GO" id="GO:0003911">
    <property type="term" value="F:DNA ligase (NAD+) activity"/>
    <property type="evidence" value="ECO:0007669"/>
    <property type="project" value="UniProtKB-UniRule"/>
</dbReference>
<accession>A0A2N5M2M0</accession>
<dbReference type="EC" id="6.5.1.2" evidence="2 15"/>
<evidence type="ECO:0000256" key="13">
    <source>
        <dbReference type="ARBA" id="ARBA00034005"/>
    </source>
</evidence>
<dbReference type="EMBL" id="PGUY01000056">
    <property type="protein sequence ID" value="PLT28610.1"/>
    <property type="molecule type" value="Genomic_DNA"/>
</dbReference>
<comment type="function">
    <text evidence="1 15">DNA ligase that catalyzes the formation of phosphodiester linkages between 5'-phosphoryl and 3'-hydroxyl groups in double-stranded DNA using NAD as a coenzyme and as the energy source for the reaction. It is essential for DNA replication and repair of damaged DNA.</text>
</comment>
<dbReference type="Pfam" id="PF00533">
    <property type="entry name" value="BRCT"/>
    <property type="match status" value="1"/>
</dbReference>
<name>A0A2N5M2M0_9BACI</name>
<sequence length="668" mass="73966">MERLDAEKQIRELQTIINQYNYEYHVLDKPSVPDAEYDRLMRELIELEEHYPEFRTPDSPTVRVGGAILDMFEKVEHRTPMLSLGNAFNDVDLRDFDRKVRQAVGDPFTYVCELKIDGLAVSLRYEDGLFVKGATRGDGTIGEDITANLRTIKSIPLRIKEPFTMEVRGEAYMPKRSFEALNKAKEERGEEPFANPRNAAAGSLRQLDPKIAASRNLDIFLYAIADLGETGVESHSEGLDLLDTLGFKTNKERQRCADIEEVIAYVEGWVERRPNLPYDIDGIVVKVDSLEQQERLGTTAKSPRWAIAYKFPAEEVVTILKDIMLTVGRTGAITPTAILEPVRVAGTTVQRATLHNEDLIRAKDIKLGDSVVVKKAGDIIPEIVNVLPEKRTGSEVEFTMPTHCPECGSELVRLEGEVALRCINPKCPAQIREGLIHFVSRNAMNIEGLGEKVISQLFAGDLVHDVADIYKLTHEQLIGMERMGEKSVSNLLKAIEGSKGNSLEKLLFGLGIRHVGAKAAKTLAQHFGSMDALQRADAEELTSINEVGGKMAESIVAYFEMEEAADLINELRSAGVNMEYKGPKPVTAAESDSFFAGKTIVLTGKLEQLSRNEAKEKIEALGGNVAGSVSKKTDLVIAGEDAGSKLAKAQDLGLEVWDEERMLEELNK</sequence>
<feature type="active site" description="N6-AMP-lysine intermediate" evidence="15">
    <location>
        <position position="115"/>
    </location>
</feature>
<evidence type="ECO:0000256" key="9">
    <source>
        <dbReference type="ARBA" id="ARBA00022842"/>
    </source>
</evidence>
<dbReference type="FunFam" id="2.40.50.140:FF:000012">
    <property type="entry name" value="DNA ligase"/>
    <property type="match status" value="1"/>
</dbReference>
<dbReference type="NCBIfam" id="TIGR00575">
    <property type="entry name" value="dnlj"/>
    <property type="match status" value="1"/>
</dbReference>
<dbReference type="PROSITE" id="PS01056">
    <property type="entry name" value="DNA_LIGASE_N2"/>
    <property type="match status" value="1"/>
</dbReference>
<dbReference type="HAMAP" id="MF_01588">
    <property type="entry name" value="DNA_ligase_A"/>
    <property type="match status" value="1"/>
</dbReference>
<dbReference type="InterPro" id="IPR001357">
    <property type="entry name" value="BRCT_dom"/>
</dbReference>
<comment type="similarity">
    <text evidence="14 15">Belongs to the NAD-dependent DNA ligase family. LigA subfamily.</text>
</comment>
<dbReference type="PROSITE" id="PS50172">
    <property type="entry name" value="BRCT"/>
    <property type="match status" value="1"/>
</dbReference>
<organism evidence="18 19">
    <name type="scientific">Peribacillus deserti</name>
    <dbReference type="NCBI Taxonomy" id="673318"/>
    <lineage>
        <taxon>Bacteria</taxon>
        <taxon>Bacillati</taxon>
        <taxon>Bacillota</taxon>
        <taxon>Bacilli</taxon>
        <taxon>Bacillales</taxon>
        <taxon>Bacillaceae</taxon>
        <taxon>Peribacillus</taxon>
    </lineage>
</organism>
<proteinExistence type="inferred from homology"/>
<dbReference type="PIRSF" id="PIRSF001604">
    <property type="entry name" value="LigA"/>
    <property type="match status" value="1"/>
</dbReference>
<dbReference type="CDD" id="cd00114">
    <property type="entry name" value="LIGANc"/>
    <property type="match status" value="1"/>
</dbReference>
<dbReference type="Gene3D" id="3.40.50.10190">
    <property type="entry name" value="BRCT domain"/>
    <property type="match status" value="1"/>
</dbReference>
<dbReference type="AlphaFoldDB" id="A0A2N5M2M0"/>
<dbReference type="CDD" id="cd17748">
    <property type="entry name" value="BRCT_DNA_ligase_like"/>
    <property type="match status" value="1"/>
</dbReference>
<evidence type="ECO:0000259" key="17">
    <source>
        <dbReference type="PROSITE" id="PS50172"/>
    </source>
</evidence>
<dbReference type="GO" id="GO:0003677">
    <property type="term" value="F:DNA binding"/>
    <property type="evidence" value="ECO:0007669"/>
    <property type="project" value="InterPro"/>
</dbReference>
<reference evidence="18 19" key="1">
    <citation type="submission" date="2017-11" db="EMBL/GenBank/DDBJ databases">
        <title>Comparitive Functional Genomics of Dry Heat Resistant strains isolated from the Viking Spacecraft.</title>
        <authorList>
            <person name="Seuylemezian A."/>
            <person name="Cooper K."/>
            <person name="Vaishampayan P."/>
        </authorList>
    </citation>
    <scope>NUCLEOTIDE SEQUENCE [LARGE SCALE GENOMIC DNA]</scope>
    <source>
        <strain evidence="18 19">V1-29</strain>
    </source>
</reference>
<dbReference type="InterPro" id="IPR036420">
    <property type="entry name" value="BRCT_dom_sf"/>
</dbReference>
<dbReference type="InterPro" id="IPR004150">
    <property type="entry name" value="NAD_DNA_ligase_OB"/>
</dbReference>
<dbReference type="InterPro" id="IPR041663">
    <property type="entry name" value="DisA/LigA_HHH"/>
</dbReference>
<protein>
    <recommendedName>
        <fullName evidence="3 15">DNA ligase</fullName>
        <ecNumber evidence="2 15">6.5.1.2</ecNumber>
    </recommendedName>
    <alternativeName>
        <fullName evidence="15">Polydeoxyribonucleotide synthase [NAD(+)]</fullName>
    </alternativeName>
</protein>
<dbReference type="SUPFAM" id="SSF56091">
    <property type="entry name" value="DNA ligase/mRNA capping enzyme, catalytic domain"/>
    <property type="match status" value="1"/>
</dbReference>
<dbReference type="Pfam" id="PF03119">
    <property type="entry name" value="DNA_ligase_ZBD"/>
    <property type="match status" value="1"/>
</dbReference>
<comment type="caution">
    <text evidence="18">The sequence shown here is derived from an EMBL/GenBank/DDBJ whole genome shotgun (WGS) entry which is preliminary data.</text>
</comment>
<dbReference type="PANTHER" id="PTHR23389:SF9">
    <property type="entry name" value="DNA LIGASE"/>
    <property type="match status" value="1"/>
</dbReference>
<dbReference type="InterPro" id="IPR013839">
    <property type="entry name" value="DNAligase_adenylation"/>
</dbReference>
<evidence type="ECO:0000256" key="7">
    <source>
        <dbReference type="ARBA" id="ARBA00022763"/>
    </source>
</evidence>
<comment type="catalytic activity">
    <reaction evidence="13 15 16">
        <text>NAD(+) + (deoxyribonucleotide)n-3'-hydroxyl + 5'-phospho-(deoxyribonucleotide)m = (deoxyribonucleotide)n+m + AMP + beta-nicotinamide D-nucleotide.</text>
        <dbReference type="EC" id="6.5.1.2"/>
    </reaction>
</comment>
<dbReference type="InterPro" id="IPR010994">
    <property type="entry name" value="RuvA_2-like"/>
</dbReference>
<dbReference type="InterPro" id="IPR004149">
    <property type="entry name" value="Znf_DNAligase_C4"/>
</dbReference>
<evidence type="ECO:0000256" key="8">
    <source>
        <dbReference type="ARBA" id="ARBA00022833"/>
    </source>
</evidence>
<evidence type="ECO:0000256" key="1">
    <source>
        <dbReference type="ARBA" id="ARBA00004067"/>
    </source>
</evidence>
<dbReference type="Gene3D" id="1.10.150.20">
    <property type="entry name" value="5' to 3' exonuclease, C-terminal subdomain"/>
    <property type="match status" value="2"/>
</dbReference>
<evidence type="ECO:0000256" key="16">
    <source>
        <dbReference type="RuleBase" id="RU000618"/>
    </source>
</evidence>
<dbReference type="SUPFAM" id="SSF52113">
    <property type="entry name" value="BRCT domain"/>
    <property type="match status" value="1"/>
</dbReference>
<comment type="cofactor">
    <cofactor evidence="15">
        <name>Mg(2+)</name>
        <dbReference type="ChEBI" id="CHEBI:18420"/>
    </cofactor>
    <cofactor evidence="15">
        <name>Mn(2+)</name>
        <dbReference type="ChEBI" id="CHEBI:29035"/>
    </cofactor>
</comment>
<dbReference type="SMART" id="SM00532">
    <property type="entry name" value="LIGANc"/>
    <property type="match status" value="1"/>
</dbReference>
<keyword evidence="6 15" id="KW-0479">Metal-binding</keyword>
<dbReference type="FunFam" id="3.30.470.30:FF:000001">
    <property type="entry name" value="DNA ligase"/>
    <property type="match status" value="1"/>
</dbReference>
<feature type="binding site" evidence="15">
    <location>
        <position position="286"/>
    </location>
    <ligand>
        <name>NAD(+)</name>
        <dbReference type="ChEBI" id="CHEBI:57540"/>
    </ligand>
</feature>
<evidence type="ECO:0000256" key="6">
    <source>
        <dbReference type="ARBA" id="ARBA00022723"/>
    </source>
</evidence>
<keyword evidence="7 15" id="KW-0227">DNA damage</keyword>
<feature type="binding site" evidence="15">
    <location>
        <begin position="34"/>
        <end position="38"/>
    </location>
    <ligand>
        <name>NAD(+)</name>
        <dbReference type="ChEBI" id="CHEBI:57540"/>
    </ligand>
</feature>
<dbReference type="GO" id="GO:0006281">
    <property type="term" value="P:DNA repair"/>
    <property type="evidence" value="ECO:0007669"/>
    <property type="project" value="UniProtKB-KW"/>
</dbReference>
<dbReference type="FunFam" id="3.40.50.10190:FF:000026">
    <property type="entry name" value="DNA ligase"/>
    <property type="match status" value="1"/>
</dbReference>
<dbReference type="Gene3D" id="3.30.470.30">
    <property type="entry name" value="DNA ligase/mRNA capping enzyme"/>
    <property type="match status" value="1"/>
</dbReference>
<dbReference type="RefSeq" id="WP_101644617.1">
    <property type="nucleotide sequence ID" value="NZ_PGUY01000056.1"/>
</dbReference>
<feature type="domain" description="BRCT" evidence="17">
    <location>
        <begin position="590"/>
        <end position="668"/>
    </location>
</feature>
<feature type="binding site" evidence="15">
    <location>
        <position position="113"/>
    </location>
    <ligand>
        <name>NAD(+)</name>
        <dbReference type="ChEBI" id="CHEBI:57540"/>
    </ligand>
</feature>
<evidence type="ECO:0000313" key="18">
    <source>
        <dbReference type="EMBL" id="PLT28610.1"/>
    </source>
</evidence>
<gene>
    <name evidence="15 18" type="primary">ligA</name>
    <name evidence="18" type="ORF">CUU66_17735</name>
</gene>
<feature type="binding site" evidence="15">
    <location>
        <position position="427"/>
    </location>
    <ligand>
        <name>Zn(2+)</name>
        <dbReference type="ChEBI" id="CHEBI:29105"/>
    </ligand>
</feature>
<dbReference type="SUPFAM" id="SSF47781">
    <property type="entry name" value="RuvA domain 2-like"/>
    <property type="match status" value="1"/>
</dbReference>
<dbReference type="FunFam" id="1.10.150.20:FF:000007">
    <property type="entry name" value="DNA ligase"/>
    <property type="match status" value="1"/>
</dbReference>
<evidence type="ECO:0000256" key="5">
    <source>
        <dbReference type="ARBA" id="ARBA00022705"/>
    </source>
</evidence>
<dbReference type="InterPro" id="IPR013840">
    <property type="entry name" value="DNAligase_N"/>
</dbReference>
<dbReference type="OrthoDB" id="9759736at2"/>
<evidence type="ECO:0000256" key="14">
    <source>
        <dbReference type="ARBA" id="ARBA00060881"/>
    </source>
</evidence>
<evidence type="ECO:0000256" key="12">
    <source>
        <dbReference type="ARBA" id="ARBA00023211"/>
    </source>
</evidence>
<dbReference type="SMART" id="SM00278">
    <property type="entry name" value="HhH1"/>
    <property type="match status" value="3"/>
</dbReference>
<feature type="binding site" evidence="15">
    <location>
        <position position="404"/>
    </location>
    <ligand>
        <name>Zn(2+)</name>
        <dbReference type="ChEBI" id="CHEBI:29105"/>
    </ligand>
</feature>
<evidence type="ECO:0000256" key="15">
    <source>
        <dbReference type="HAMAP-Rule" id="MF_01588"/>
    </source>
</evidence>
<dbReference type="FunFam" id="6.20.10.30:FF:000002">
    <property type="entry name" value="DNA ligase"/>
    <property type="match status" value="1"/>
</dbReference>
<dbReference type="SUPFAM" id="SSF50249">
    <property type="entry name" value="Nucleic acid-binding proteins"/>
    <property type="match status" value="1"/>
</dbReference>
<keyword evidence="12 15" id="KW-0464">Manganese</keyword>
<dbReference type="InterPro" id="IPR003583">
    <property type="entry name" value="Hlx-hairpin-Hlx_DNA-bd_motif"/>
</dbReference>
<dbReference type="Pfam" id="PF12826">
    <property type="entry name" value="HHH_2"/>
    <property type="match status" value="1"/>
</dbReference>
<feature type="binding site" evidence="15">
    <location>
        <position position="170"/>
    </location>
    <ligand>
        <name>NAD(+)</name>
        <dbReference type="ChEBI" id="CHEBI:57540"/>
    </ligand>
</feature>
<keyword evidence="5 15" id="KW-0235">DNA replication</keyword>
<keyword evidence="9 15" id="KW-0460">Magnesium</keyword>
<dbReference type="GO" id="GO:0005829">
    <property type="term" value="C:cytosol"/>
    <property type="evidence" value="ECO:0007669"/>
    <property type="project" value="TreeGrafter"/>
</dbReference>
<feature type="binding site" evidence="15">
    <location>
        <position position="407"/>
    </location>
    <ligand>
        <name>Zn(2+)</name>
        <dbReference type="ChEBI" id="CHEBI:29105"/>
    </ligand>
</feature>
<keyword evidence="10 15" id="KW-0520">NAD</keyword>
<feature type="binding site" evidence="15">
    <location>
        <position position="422"/>
    </location>
    <ligand>
        <name>Zn(2+)</name>
        <dbReference type="ChEBI" id="CHEBI:29105"/>
    </ligand>
</feature>
<dbReference type="FunFam" id="1.10.287.610:FF:000002">
    <property type="entry name" value="DNA ligase"/>
    <property type="match status" value="1"/>
</dbReference>
<dbReference type="Proteomes" id="UP000234748">
    <property type="component" value="Unassembled WGS sequence"/>
</dbReference>
<dbReference type="InterPro" id="IPR033136">
    <property type="entry name" value="DNA_ligase_CS"/>
</dbReference>
<feature type="binding site" evidence="15">
    <location>
        <position position="136"/>
    </location>
    <ligand>
        <name>NAD(+)</name>
        <dbReference type="ChEBI" id="CHEBI:57540"/>
    </ligand>
</feature>
<dbReference type="InterPro" id="IPR018239">
    <property type="entry name" value="DNA_ligase_AS"/>
</dbReference>
<dbReference type="GO" id="GO:0046872">
    <property type="term" value="F:metal ion binding"/>
    <property type="evidence" value="ECO:0007669"/>
    <property type="project" value="UniProtKB-KW"/>
</dbReference>
<dbReference type="FunFam" id="1.10.150.20:FF:000006">
    <property type="entry name" value="DNA ligase"/>
    <property type="match status" value="1"/>
</dbReference>
<dbReference type="PROSITE" id="PS01055">
    <property type="entry name" value="DNA_LIGASE_N1"/>
    <property type="match status" value="1"/>
</dbReference>
<keyword evidence="4 15" id="KW-0436">Ligase</keyword>
<dbReference type="Pfam" id="PF03120">
    <property type="entry name" value="OB_DNA_ligase"/>
    <property type="match status" value="1"/>
</dbReference>
<feature type="binding site" evidence="15">
    <location>
        <position position="310"/>
    </location>
    <ligand>
        <name>NAD(+)</name>
        <dbReference type="ChEBI" id="CHEBI:57540"/>
    </ligand>
</feature>
<dbReference type="GO" id="GO:0006260">
    <property type="term" value="P:DNA replication"/>
    <property type="evidence" value="ECO:0007669"/>
    <property type="project" value="UniProtKB-KW"/>
</dbReference>
<dbReference type="SMART" id="SM00292">
    <property type="entry name" value="BRCT"/>
    <property type="match status" value="1"/>
</dbReference>
<evidence type="ECO:0000313" key="19">
    <source>
        <dbReference type="Proteomes" id="UP000234748"/>
    </source>
</evidence>
<evidence type="ECO:0000256" key="3">
    <source>
        <dbReference type="ARBA" id="ARBA00013308"/>
    </source>
</evidence>
<dbReference type="Pfam" id="PF01653">
    <property type="entry name" value="DNA_ligase_aden"/>
    <property type="match status" value="1"/>
</dbReference>
<dbReference type="Gene3D" id="6.20.10.30">
    <property type="match status" value="1"/>
</dbReference>